<accession>A0A9D9DSB1</accession>
<dbReference type="SUPFAM" id="SSF52540">
    <property type="entry name" value="P-loop containing nucleoside triphosphate hydrolases"/>
    <property type="match status" value="1"/>
</dbReference>
<feature type="compositionally biased region" description="Basic and acidic residues" evidence="9">
    <location>
        <begin position="678"/>
        <end position="689"/>
    </location>
</feature>
<feature type="binding site" evidence="7">
    <location>
        <begin position="373"/>
        <end position="380"/>
    </location>
    <ligand>
        <name>ATP</name>
        <dbReference type="ChEBI" id="CHEBI:30616"/>
    </ligand>
</feature>
<dbReference type="GO" id="GO:0030983">
    <property type="term" value="F:mismatched DNA binding"/>
    <property type="evidence" value="ECO:0007669"/>
    <property type="project" value="InterPro"/>
</dbReference>
<dbReference type="GO" id="GO:0019843">
    <property type="term" value="F:rRNA binding"/>
    <property type="evidence" value="ECO:0007669"/>
    <property type="project" value="UniProtKB-UniRule"/>
</dbReference>
<dbReference type="InterPro" id="IPR036063">
    <property type="entry name" value="Smr_dom_sf"/>
</dbReference>
<feature type="region of interest" description="Disordered" evidence="9">
    <location>
        <begin position="326"/>
        <end position="354"/>
    </location>
</feature>
<dbReference type="SMART" id="SM00533">
    <property type="entry name" value="MUTSd"/>
    <property type="match status" value="1"/>
</dbReference>
<evidence type="ECO:0000256" key="1">
    <source>
        <dbReference type="ARBA" id="ARBA00022730"/>
    </source>
</evidence>
<evidence type="ECO:0000256" key="4">
    <source>
        <dbReference type="ARBA" id="ARBA00022840"/>
    </source>
</evidence>
<keyword evidence="7" id="KW-0255">Endonuclease</keyword>
<dbReference type="PANTHER" id="PTHR48466:SF2">
    <property type="entry name" value="OS10G0509000 PROTEIN"/>
    <property type="match status" value="1"/>
</dbReference>
<dbReference type="GO" id="GO:0006298">
    <property type="term" value="P:mismatch repair"/>
    <property type="evidence" value="ECO:0007669"/>
    <property type="project" value="InterPro"/>
</dbReference>
<dbReference type="HAMAP" id="MF_00092">
    <property type="entry name" value="MutS2"/>
    <property type="match status" value="1"/>
</dbReference>
<dbReference type="InterPro" id="IPR002625">
    <property type="entry name" value="Smr_dom"/>
</dbReference>
<keyword evidence="2 7" id="KW-0547">Nucleotide-binding</keyword>
<dbReference type="PROSITE" id="PS00486">
    <property type="entry name" value="DNA_MISMATCH_REPAIR_2"/>
    <property type="match status" value="1"/>
</dbReference>
<keyword evidence="5 7" id="KW-0694">RNA-binding</keyword>
<organism evidence="11 12">
    <name type="scientific">Candidatus Pullibacteroides excrementavium</name>
    <dbReference type="NCBI Taxonomy" id="2840905"/>
    <lineage>
        <taxon>Bacteria</taxon>
        <taxon>Pseudomonadati</taxon>
        <taxon>Bacteroidota</taxon>
        <taxon>Bacteroidia</taxon>
        <taxon>Bacteroidales</taxon>
        <taxon>Candidatus Pullibacteroides</taxon>
    </lineage>
</organism>
<dbReference type="AlphaFoldDB" id="A0A9D9DSB1"/>
<dbReference type="SUPFAM" id="SSF48334">
    <property type="entry name" value="DNA repair protein MutS, domain III"/>
    <property type="match status" value="1"/>
</dbReference>
<dbReference type="GO" id="GO:0043023">
    <property type="term" value="F:ribosomal large subunit binding"/>
    <property type="evidence" value="ECO:0007669"/>
    <property type="project" value="UniProtKB-UniRule"/>
</dbReference>
<evidence type="ECO:0000256" key="5">
    <source>
        <dbReference type="ARBA" id="ARBA00022884"/>
    </source>
</evidence>
<comment type="function">
    <text evidence="7">Endonuclease that is involved in the suppression of homologous recombination and thus may have a key role in the control of bacterial genetic diversity.</text>
</comment>
<dbReference type="Pfam" id="PF01713">
    <property type="entry name" value="Smr"/>
    <property type="match status" value="1"/>
</dbReference>
<dbReference type="Pfam" id="PF00488">
    <property type="entry name" value="MutS_V"/>
    <property type="match status" value="1"/>
</dbReference>
<comment type="similarity">
    <text evidence="7">Belongs to the DNA mismatch repair MutS family. MutS2 subfamily.</text>
</comment>
<evidence type="ECO:0000256" key="2">
    <source>
        <dbReference type="ARBA" id="ARBA00022741"/>
    </source>
</evidence>
<gene>
    <name evidence="7" type="primary">mutS2</name>
    <name evidence="7" type="synonym">rqcU</name>
    <name evidence="11" type="ORF">IAB08_05660</name>
</gene>
<protein>
    <recommendedName>
        <fullName evidence="7">Endonuclease MutS2</fullName>
        <ecNumber evidence="7">3.1.-.-</ecNumber>
    </recommendedName>
    <alternativeName>
        <fullName evidence="7">Ribosome-associated protein quality control-upstream factor</fullName>
        <shortName evidence="7">RQC-upstream factor</shortName>
        <shortName evidence="7">RqcU</shortName>
        <ecNumber evidence="7">3.6.4.-</ecNumber>
    </alternativeName>
</protein>
<evidence type="ECO:0000256" key="7">
    <source>
        <dbReference type="HAMAP-Rule" id="MF_00092"/>
    </source>
</evidence>
<dbReference type="SUPFAM" id="SSF160443">
    <property type="entry name" value="SMR domain-like"/>
    <property type="match status" value="1"/>
</dbReference>
<keyword evidence="1 7" id="KW-0699">rRNA-binding</keyword>
<dbReference type="InterPro" id="IPR036187">
    <property type="entry name" value="DNA_mismatch_repair_MutS_sf"/>
</dbReference>
<dbReference type="SMART" id="SM00534">
    <property type="entry name" value="MUTSac"/>
    <property type="match status" value="1"/>
</dbReference>
<reference evidence="11" key="2">
    <citation type="journal article" date="2021" name="PeerJ">
        <title>Extensive microbial diversity within the chicken gut microbiome revealed by metagenomics and culture.</title>
        <authorList>
            <person name="Gilroy R."/>
            <person name="Ravi A."/>
            <person name="Getino M."/>
            <person name="Pursley I."/>
            <person name="Horton D.L."/>
            <person name="Alikhan N.F."/>
            <person name="Baker D."/>
            <person name="Gharbi K."/>
            <person name="Hall N."/>
            <person name="Watson M."/>
            <person name="Adriaenssens E.M."/>
            <person name="Foster-Nyarko E."/>
            <person name="Jarju S."/>
            <person name="Secka A."/>
            <person name="Antonio M."/>
            <person name="Oren A."/>
            <person name="Chaudhuri R.R."/>
            <person name="La Ragione R."/>
            <person name="Hildebrand F."/>
            <person name="Pallen M.J."/>
        </authorList>
    </citation>
    <scope>NUCLEOTIDE SEQUENCE</scope>
    <source>
        <strain evidence="11">2889</strain>
    </source>
</reference>
<dbReference type="InterPro" id="IPR045076">
    <property type="entry name" value="MutS"/>
</dbReference>
<dbReference type="SMART" id="SM00463">
    <property type="entry name" value="SMR"/>
    <property type="match status" value="1"/>
</dbReference>
<dbReference type="InterPro" id="IPR000432">
    <property type="entry name" value="DNA_mismatch_repair_MutS_C"/>
</dbReference>
<dbReference type="InterPro" id="IPR027417">
    <property type="entry name" value="P-loop_NTPase"/>
</dbReference>
<evidence type="ECO:0000256" key="8">
    <source>
        <dbReference type="SAM" id="Coils"/>
    </source>
</evidence>
<dbReference type="Proteomes" id="UP000823612">
    <property type="component" value="Unassembled WGS sequence"/>
</dbReference>
<feature type="region of interest" description="Disordered" evidence="9">
    <location>
        <begin position="678"/>
        <end position="709"/>
    </location>
</feature>
<feature type="coiled-coil region" evidence="8">
    <location>
        <begin position="554"/>
        <end position="652"/>
    </location>
</feature>
<evidence type="ECO:0000256" key="3">
    <source>
        <dbReference type="ARBA" id="ARBA00022801"/>
    </source>
</evidence>
<keyword evidence="4 7" id="KW-0067">ATP-binding</keyword>
<keyword evidence="3 7" id="KW-0378">Hydrolase</keyword>
<dbReference type="InterPro" id="IPR007696">
    <property type="entry name" value="DNA_mismatch_repair_MutS_core"/>
</dbReference>
<proteinExistence type="inferred from homology"/>
<dbReference type="GO" id="GO:0016887">
    <property type="term" value="F:ATP hydrolysis activity"/>
    <property type="evidence" value="ECO:0007669"/>
    <property type="project" value="InterPro"/>
</dbReference>
<keyword evidence="7" id="KW-0540">Nuclease</keyword>
<sequence length="885" mass="99236">MTYPESFTQKIGFDTIVGLLQKECITESAAALASRIKPVWPFDKLKLYLEQTAEFKQLLMLEKAFPSQDYYDLGTELGRLRIEGTYITLEGLQRFRASYTTLSEIKKYFSKIDPEAYPRLTEFSERLMIDIRILPWIDAILDRMGEVRDNASENLLRIRTMIRRKSADTQRYIGKYMSLAKQQGWVEDDADVTVRNERLVIPVASAYKKSMRGFIHDVSSTGQTVFMEPEEIFNLNNEIVELRNEERMEIIEILKRFTAQIRPDLDQLLQAYRFLTAIDFLRAKAKLGILLNAGMPLVEKEPCFEWREARHPILYLTLQKRKARRKSDAGGTGEEISGDSALAGSPQEDNRPDDVVPLNLCLEEKERVVIISGPNAGGKSVCLKTVGLLQYMMQCGLLVPMREDSRMGCFRNIFVDIGDEQSIENDLSTYSSHLKNMKFWVENANRQTLFLSDELGSGTEPQMGGAIAEAVVETLLKKGAMGIVTTHYTNLKLMAKHHPGIVNGAMLFDQEDLRPLYVFRKGLPGSSFAFEIARKIGLPDTLLASAFKKVGRRQMDFERELQQIEVEKHDLSRQKHEVAVADELLSSTLEKYTKLLTELEEKRGALLRDAKSEAKALVKKANAEIERTIREIKEAQAEKEATMRLRKALAEEAETGFSNGQESGKPDALDRFRVDAGREVPDSGKKDAARSASVGSASGTGDARSSGKAKMVKVSGGKAFGGKAVDASQSVLLPLAVGSWARWNGNVAKISDVKGKQARIDFDYMSMWVAMDSLQPLSRAEARQQDESQQKSSVSMAGINEGRATFKPYADIRGMRVDEADACVRKLLDDAMLYGDHHLEILHGKGNGVLRQLVRSIVSKYPHVADYHDQREDLGGAGITIVELE</sequence>
<dbReference type="Gene3D" id="3.30.1370.110">
    <property type="match status" value="1"/>
</dbReference>
<dbReference type="GO" id="GO:0140664">
    <property type="term" value="F:ATP-dependent DNA damage sensor activity"/>
    <property type="evidence" value="ECO:0007669"/>
    <property type="project" value="InterPro"/>
</dbReference>
<evidence type="ECO:0000259" key="10">
    <source>
        <dbReference type="PROSITE" id="PS50828"/>
    </source>
</evidence>
<dbReference type="GO" id="GO:0004519">
    <property type="term" value="F:endonuclease activity"/>
    <property type="evidence" value="ECO:0007669"/>
    <property type="project" value="UniProtKB-UniRule"/>
</dbReference>
<dbReference type="NCBIfam" id="TIGR01069">
    <property type="entry name" value="mutS2"/>
    <property type="match status" value="1"/>
</dbReference>
<evidence type="ECO:0000256" key="9">
    <source>
        <dbReference type="SAM" id="MobiDB-lite"/>
    </source>
</evidence>
<comment type="subunit">
    <text evidence="7">Homodimer. Binds to stalled ribosomes, contacting rRNA.</text>
</comment>
<keyword evidence="6 7" id="KW-0238">DNA-binding</keyword>
<evidence type="ECO:0000313" key="12">
    <source>
        <dbReference type="Proteomes" id="UP000823612"/>
    </source>
</evidence>
<reference evidence="11" key="1">
    <citation type="submission" date="2020-10" db="EMBL/GenBank/DDBJ databases">
        <authorList>
            <person name="Gilroy R."/>
        </authorList>
    </citation>
    <scope>NUCLEOTIDE SEQUENCE</scope>
    <source>
        <strain evidence="11">2889</strain>
    </source>
</reference>
<dbReference type="EC" id="3.6.4.-" evidence="7"/>
<dbReference type="GO" id="GO:0005524">
    <property type="term" value="F:ATP binding"/>
    <property type="evidence" value="ECO:0007669"/>
    <property type="project" value="UniProtKB-UniRule"/>
</dbReference>
<comment type="function">
    <text evidence="7">Acts as a ribosome collision sensor, splitting the ribosome into its 2 subunits. Detects stalled/collided 70S ribosomes which it binds and splits by an ATP-hydrolysis driven conformational change. Acts upstream of the ribosome quality control system (RQC), a ribosome-associated complex that mediates the extraction of incompletely synthesized nascent chains from stalled ribosomes and their subsequent degradation. Probably generates substrates for RQC.</text>
</comment>
<feature type="compositionally biased region" description="Low complexity" evidence="9">
    <location>
        <begin position="690"/>
        <end position="703"/>
    </location>
</feature>
<dbReference type="Gene3D" id="3.40.50.300">
    <property type="entry name" value="P-loop containing nucleotide triphosphate hydrolases"/>
    <property type="match status" value="1"/>
</dbReference>
<comment type="caution">
    <text evidence="11">The sequence shown here is derived from an EMBL/GenBank/DDBJ whole genome shotgun (WGS) entry which is preliminary data.</text>
</comment>
<evidence type="ECO:0000256" key="6">
    <source>
        <dbReference type="ARBA" id="ARBA00023125"/>
    </source>
</evidence>
<keyword evidence="8" id="KW-0175">Coiled coil</keyword>
<dbReference type="PANTHER" id="PTHR48466">
    <property type="entry name" value="OS10G0509000 PROTEIN-RELATED"/>
    <property type="match status" value="1"/>
</dbReference>
<dbReference type="GO" id="GO:0045910">
    <property type="term" value="P:negative regulation of DNA recombination"/>
    <property type="evidence" value="ECO:0007669"/>
    <property type="project" value="InterPro"/>
</dbReference>
<dbReference type="PIRSF" id="PIRSF005814">
    <property type="entry name" value="MutS_YshD"/>
    <property type="match status" value="1"/>
</dbReference>
<name>A0A9D9DSB1_9BACT</name>
<dbReference type="PROSITE" id="PS50828">
    <property type="entry name" value="SMR"/>
    <property type="match status" value="1"/>
</dbReference>
<dbReference type="GO" id="GO:0072344">
    <property type="term" value="P:rescue of stalled ribosome"/>
    <property type="evidence" value="ECO:0007669"/>
    <property type="project" value="UniProtKB-UniRule"/>
</dbReference>
<dbReference type="EC" id="3.1.-.-" evidence="7"/>
<evidence type="ECO:0000313" key="11">
    <source>
        <dbReference type="EMBL" id="MBO8432761.1"/>
    </source>
</evidence>
<feature type="domain" description="Smr" evidence="10">
    <location>
        <begin position="810"/>
        <end position="885"/>
    </location>
</feature>
<dbReference type="InterPro" id="IPR005747">
    <property type="entry name" value="MutS2"/>
</dbReference>
<dbReference type="EMBL" id="JADIMZ010000087">
    <property type="protein sequence ID" value="MBO8432761.1"/>
    <property type="molecule type" value="Genomic_DNA"/>
</dbReference>